<dbReference type="InterPro" id="IPR036291">
    <property type="entry name" value="NAD(P)-bd_dom_sf"/>
</dbReference>
<evidence type="ECO:0000259" key="7">
    <source>
        <dbReference type="Pfam" id="PF22725"/>
    </source>
</evidence>
<comment type="catalytic activity">
    <reaction evidence="5">
        <text>D-xylose + NADP(+) = D-xylono-1,5-lactone + NADPH + H(+)</text>
        <dbReference type="Rhea" id="RHEA:22000"/>
        <dbReference type="ChEBI" id="CHEBI:15378"/>
        <dbReference type="ChEBI" id="CHEBI:15867"/>
        <dbReference type="ChEBI" id="CHEBI:53455"/>
        <dbReference type="ChEBI" id="CHEBI:57783"/>
        <dbReference type="ChEBI" id="CHEBI:58349"/>
        <dbReference type="EC" id="1.1.1.179"/>
    </reaction>
</comment>
<feature type="domain" description="Gfo/Idh/MocA-like oxidoreductase N-terminal" evidence="6">
    <location>
        <begin position="10"/>
        <end position="136"/>
    </location>
</feature>
<evidence type="ECO:0000256" key="4">
    <source>
        <dbReference type="ARBA" id="ARBA00042988"/>
    </source>
</evidence>
<dbReference type="Gene3D" id="3.30.360.10">
    <property type="entry name" value="Dihydrodipicolinate Reductase, domain 2"/>
    <property type="match status" value="1"/>
</dbReference>
<comment type="caution">
    <text evidence="8">The sequence shown here is derived from an EMBL/GenBank/DDBJ whole genome shotgun (WGS) entry which is preliminary data.</text>
</comment>
<dbReference type="SUPFAM" id="SSF55347">
    <property type="entry name" value="Glyceraldehyde-3-phosphate dehydrogenase-like, C-terminal domain"/>
    <property type="match status" value="1"/>
</dbReference>
<dbReference type="Pfam" id="PF22725">
    <property type="entry name" value="GFO_IDH_MocA_C3"/>
    <property type="match status" value="1"/>
</dbReference>
<feature type="domain" description="GFO/IDH/MocA-like oxidoreductase" evidence="7">
    <location>
        <begin position="148"/>
        <end position="276"/>
    </location>
</feature>
<accession>A0A286UKF8</accession>
<evidence type="ECO:0000256" key="5">
    <source>
        <dbReference type="ARBA" id="ARBA00049233"/>
    </source>
</evidence>
<name>A0A286UKF8_9AGAM</name>
<organism evidence="8 9">
    <name type="scientific">Pyrrhoderma noxium</name>
    <dbReference type="NCBI Taxonomy" id="2282107"/>
    <lineage>
        <taxon>Eukaryota</taxon>
        <taxon>Fungi</taxon>
        <taxon>Dikarya</taxon>
        <taxon>Basidiomycota</taxon>
        <taxon>Agaricomycotina</taxon>
        <taxon>Agaricomycetes</taxon>
        <taxon>Hymenochaetales</taxon>
        <taxon>Hymenochaetaceae</taxon>
        <taxon>Pyrrhoderma</taxon>
    </lineage>
</organism>
<evidence type="ECO:0000259" key="6">
    <source>
        <dbReference type="Pfam" id="PF01408"/>
    </source>
</evidence>
<gene>
    <name evidence="8" type="ORF">PNOK_0489800</name>
</gene>
<dbReference type="STRING" id="2282107.A0A286UKF8"/>
<dbReference type="GO" id="GO:0000166">
    <property type="term" value="F:nucleotide binding"/>
    <property type="evidence" value="ECO:0007669"/>
    <property type="project" value="InterPro"/>
</dbReference>
<keyword evidence="2" id="KW-0560">Oxidoreductase</keyword>
<dbReference type="AlphaFoldDB" id="A0A286UKF8"/>
<dbReference type="Proteomes" id="UP000217199">
    <property type="component" value="Unassembled WGS sequence"/>
</dbReference>
<dbReference type="EMBL" id="NBII01000004">
    <property type="protein sequence ID" value="PAV19964.1"/>
    <property type="molecule type" value="Genomic_DNA"/>
</dbReference>
<dbReference type="PANTHER" id="PTHR22604">
    <property type="entry name" value="OXIDOREDUCTASES"/>
    <property type="match status" value="1"/>
</dbReference>
<protein>
    <recommendedName>
        <fullName evidence="3">D-xylose 1-dehydrogenase (NADP(+), D-xylono-1,5-lactone-forming)</fullName>
        <ecNumber evidence="3">1.1.1.179</ecNumber>
    </recommendedName>
    <alternativeName>
        <fullName evidence="4">D-xylose-NADP dehydrogenase</fullName>
    </alternativeName>
</protein>
<proteinExistence type="inferred from homology"/>
<dbReference type="GO" id="GO:0047837">
    <property type="term" value="F:D-xylose 1-dehydrogenase (NADP+) activity"/>
    <property type="evidence" value="ECO:0007669"/>
    <property type="project" value="UniProtKB-EC"/>
</dbReference>
<evidence type="ECO:0000313" key="9">
    <source>
        <dbReference type="Proteomes" id="UP000217199"/>
    </source>
</evidence>
<dbReference type="SUPFAM" id="SSF51735">
    <property type="entry name" value="NAD(P)-binding Rossmann-fold domains"/>
    <property type="match status" value="1"/>
</dbReference>
<evidence type="ECO:0000313" key="8">
    <source>
        <dbReference type="EMBL" id="PAV19964.1"/>
    </source>
</evidence>
<dbReference type="InParanoid" id="A0A286UKF8"/>
<keyword evidence="9" id="KW-1185">Reference proteome</keyword>
<dbReference type="InterPro" id="IPR000683">
    <property type="entry name" value="Gfo/Idh/MocA-like_OxRdtase_N"/>
</dbReference>
<dbReference type="EC" id="1.1.1.179" evidence="3"/>
<dbReference type="OrthoDB" id="2129491at2759"/>
<dbReference type="InterPro" id="IPR050984">
    <property type="entry name" value="Gfo/Idh/MocA_domain"/>
</dbReference>
<dbReference type="Pfam" id="PF01408">
    <property type="entry name" value="GFO_IDH_MocA"/>
    <property type="match status" value="1"/>
</dbReference>
<evidence type="ECO:0000256" key="3">
    <source>
        <dbReference type="ARBA" id="ARBA00038984"/>
    </source>
</evidence>
<comment type="similarity">
    <text evidence="1">Belongs to the Gfo/Idh/MocA family.</text>
</comment>
<dbReference type="FunCoup" id="A0A286UKF8">
    <property type="interactions" value="3"/>
</dbReference>
<evidence type="ECO:0000256" key="1">
    <source>
        <dbReference type="ARBA" id="ARBA00010928"/>
    </source>
</evidence>
<reference evidence="8 9" key="1">
    <citation type="journal article" date="2017" name="Mol. Ecol.">
        <title>Comparative and population genomic landscape of Phellinus noxius: A hypervariable fungus causing root rot in trees.</title>
        <authorList>
            <person name="Chung C.L."/>
            <person name="Lee T.J."/>
            <person name="Akiba M."/>
            <person name="Lee H.H."/>
            <person name="Kuo T.H."/>
            <person name="Liu D."/>
            <person name="Ke H.M."/>
            <person name="Yokoi T."/>
            <person name="Roa M.B."/>
            <person name="Lu M.J."/>
            <person name="Chang Y.Y."/>
            <person name="Ann P.J."/>
            <person name="Tsai J.N."/>
            <person name="Chen C.Y."/>
            <person name="Tzean S.S."/>
            <person name="Ota Y."/>
            <person name="Hattori T."/>
            <person name="Sahashi N."/>
            <person name="Liou R.F."/>
            <person name="Kikuchi T."/>
            <person name="Tsai I.J."/>
        </authorList>
    </citation>
    <scope>NUCLEOTIDE SEQUENCE [LARGE SCALE GENOMIC DNA]</scope>
    <source>
        <strain evidence="8 9">FFPRI411160</strain>
    </source>
</reference>
<dbReference type="Gene3D" id="3.40.50.720">
    <property type="entry name" value="NAD(P)-binding Rossmann-like Domain"/>
    <property type="match status" value="1"/>
</dbReference>
<sequence>MASATPFVLKWGIISTGSIAGSFVRDLLVDPKTRGVNDVQHKVVAVGSRSVETAQNFITKEIKDDSVKAYGSYDELLADQNVDVVYIGTPHTYHYSNSKSALLAGKHVLCEKPVTSNAAELKSLLNIAKEKNLFFMEALWTRFQPAILELKKVAEEGTLGDPVLVHADLSGDFDIENIPTTHRILDPNLGGGALLDLGPYPFVWSIITLFEHPKNKGARPSISGSMLKTPITGVDSSTSFTLTYSSELRAQAILSCSITLPAPTGPCVIIRYRNGNIHVPAPIYCPTSFTVQYFDKPGSGVVVREETRRFKYEGRGMHFQADEVARCLRDGKLESSVWTHEKSLLEMSVFDEVRKLGEYVFPAGIEQVV</sequence>
<dbReference type="PANTHER" id="PTHR22604:SF105">
    <property type="entry name" value="TRANS-1,2-DIHYDROBENZENE-1,2-DIOL DEHYDROGENASE"/>
    <property type="match status" value="1"/>
</dbReference>
<evidence type="ECO:0000256" key="2">
    <source>
        <dbReference type="ARBA" id="ARBA00023002"/>
    </source>
</evidence>
<dbReference type="InterPro" id="IPR055170">
    <property type="entry name" value="GFO_IDH_MocA-like_dom"/>
</dbReference>